<dbReference type="InterPro" id="IPR000626">
    <property type="entry name" value="Ubiquitin-like_dom"/>
</dbReference>
<feature type="compositionally biased region" description="Pro residues" evidence="2">
    <location>
        <begin position="589"/>
        <end position="609"/>
    </location>
</feature>
<sequence length="729" mass="80014">MELPISGVYKGSRREISIKATPSLTIEEVRKAVANALELNYKLLQVKQGNFYFGDEERIETILAMDKGAFSFEVGNEAIPVDIQYGSKIICLTVDALCSIGQLKARFTAIVSMQGSVMSTAYALFNGVVCNDSATVREVGITPFSTLYVCSDLYELVITLPDKSSITLYKHYYTTCYSVIQEIAQQCNANPDMLSISMQLPSGKSKSISALTDQIYKLFDSSKVCITVSYTNLPSLARTIQDMEKQEGGDERSNDEDALAESVQAMEKEVKTLQAGYEKSRREHMARVGGLLAEVNALSRELETVLGQIDELEAIRREQAELAEECARLEEGGVMIPRVWAMVRAVSRMEITVSGEKPAAKSVEKPVTESVEKPVIKLVEKPAVKSVEKPVTESVEKPAIKSVEKPVEKPAVKSVNKPVEKAVEKPAIKPVEKPVIKPAVVPSAVKPVVTPVAVEKPVAQPAVMRAVMERLAMENPALKPVVSPVSPVKPLVKPVSPVKPIEAKPVVKPIEAKPVVKPIEAKHVVKSVEAKPVEVKPIEANPVVKPVSPVKPVVMKAVLETPLTKKPAEKSTEPPQRQPSAYSSSLPAPISPPPPPPFKRASCPPPLPTSLPYGHSPRPSLPPPLPASRAPPAVRSLPVSVEKEEESRRVKSEEKPRGELEGNDEPLEEMHLMKPSMMRQRMDMMNKLNGIQENQRRGVMMPRRETKEEAMPNLYKSFAPPMRPRKHAL</sequence>
<feature type="compositionally biased region" description="Low complexity" evidence="2">
    <location>
        <begin position="627"/>
        <end position="640"/>
    </location>
</feature>
<reference evidence="4 5" key="1">
    <citation type="submission" date="2016-05" db="EMBL/GenBank/DDBJ databases">
        <title>Nuclear genome of Blastocystis sp. subtype 1 NandII.</title>
        <authorList>
            <person name="Gentekaki E."/>
            <person name="Curtis B."/>
            <person name="Stairs C."/>
            <person name="Eme L."/>
            <person name="Herman E."/>
            <person name="Klimes V."/>
            <person name="Arias M.C."/>
            <person name="Elias M."/>
            <person name="Hilliou F."/>
            <person name="Klute M."/>
            <person name="Malik S.-B."/>
            <person name="Pightling A."/>
            <person name="Rachubinski R."/>
            <person name="Salas D."/>
            <person name="Schlacht A."/>
            <person name="Suga H."/>
            <person name="Archibald J."/>
            <person name="Ball S.G."/>
            <person name="Clark G."/>
            <person name="Dacks J."/>
            <person name="Van Der Giezen M."/>
            <person name="Tsaousis A."/>
            <person name="Roger A."/>
        </authorList>
    </citation>
    <scope>NUCLEOTIDE SEQUENCE [LARGE SCALE GENOMIC DNA]</scope>
    <source>
        <strain evidence="5">ATCC 50177 / NandII</strain>
    </source>
</reference>
<dbReference type="SUPFAM" id="SSF54236">
    <property type="entry name" value="Ubiquitin-like"/>
    <property type="match status" value="1"/>
</dbReference>
<dbReference type="Proteomes" id="UP000078348">
    <property type="component" value="Unassembled WGS sequence"/>
</dbReference>
<feature type="compositionally biased region" description="Basic and acidic residues" evidence="2">
    <location>
        <begin position="641"/>
        <end position="660"/>
    </location>
</feature>
<evidence type="ECO:0000313" key="4">
    <source>
        <dbReference type="EMBL" id="OAO11939.1"/>
    </source>
</evidence>
<feature type="compositionally biased region" description="Low complexity" evidence="2">
    <location>
        <begin position="579"/>
        <end position="588"/>
    </location>
</feature>
<name>A0A196S7H8_BLAHN</name>
<keyword evidence="1" id="KW-0175">Coiled coil</keyword>
<dbReference type="OrthoDB" id="371494at2759"/>
<evidence type="ECO:0000259" key="3">
    <source>
        <dbReference type="PROSITE" id="PS50053"/>
    </source>
</evidence>
<proteinExistence type="predicted"/>
<evidence type="ECO:0000256" key="2">
    <source>
        <dbReference type="SAM" id="MobiDB-lite"/>
    </source>
</evidence>
<comment type="caution">
    <text evidence="4">The sequence shown here is derived from an EMBL/GenBank/DDBJ whole genome shotgun (WGS) entry which is preliminary data.</text>
</comment>
<dbReference type="InterPro" id="IPR029071">
    <property type="entry name" value="Ubiquitin-like_domsf"/>
</dbReference>
<organism evidence="4 5">
    <name type="scientific">Blastocystis sp. subtype 1 (strain ATCC 50177 / NandII)</name>
    <dbReference type="NCBI Taxonomy" id="478820"/>
    <lineage>
        <taxon>Eukaryota</taxon>
        <taxon>Sar</taxon>
        <taxon>Stramenopiles</taxon>
        <taxon>Bigyra</taxon>
        <taxon>Opalozoa</taxon>
        <taxon>Opalinata</taxon>
        <taxon>Blastocystidae</taxon>
        <taxon>Blastocystis</taxon>
    </lineage>
</organism>
<dbReference type="EMBL" id="LXWW01000573">
    <property type="protein sequence ID" value="OAO11939.1"/>
    <property type="molecule type" value="Genomic_DNA"/>
</dbReference>
<evidence type="ECO:0000313" key="5">
    <source>
        <dbReference type="Proteomes" id="UP000078348"/>
    </source>
</evidence>
<dbReference type="AlphaFoldDB" id="A0A196S7H8"/>
<dbReference type="PROSITE" id="PS50053">
    <property type="entry name" value="UBIQUITIN_2"/>
    <property type="match status" value="1"/>
</dbReference>
<accession>A0A196S7H8</accession>
<protein>
    <recommendedName>
        <fullName evidence="3">Ubiquitin-like domain-containing protein</fullName>
    </recommendedName>
</protein>
<gene>
    <name evidence="4" type="ORF">AV274_6390</name>
</gene>
<keyword evidence="5" id="KW-1185">Reference proteome</keyword>
<feature type="coiled-coil region" evidence="1">
    <location>
        <begin position="263"/>
        <end position="332"/>
    </location>
</feature>
<feature type="domain" description="Ubiquitin-like" evidence="3">
    <location>
        <begin position="77"/>
        <end position="149"/>
    </location>
</feature>
<dbReference type="STRING" id="478820.A0A196S7H8"/>
<feature type="region of interest" description="Disordered" evidence="2">
    <location>
        <begin position="564"/>
        <end position="670"/>
    </location>
</feature>
<evidence type="ECO:0000256" key="1">
    <source>
        <dbReference type="SAM" id="Coils"/>
    </source>
</evidence>
<feature type="region of interest" description="Disordered" evidence="2">
    <location>
        <begin position="689"/>
        <end position="729"/>
    </location>
</feature>